<evidence type="ECO:0000256" key="2">
    <source>
        <dbReference type="ARBA" id="ARBA00008122"/>
    </source>
</evidence>
<dbReference type="InterPro" id="IPR031137">
    <property type="entry name" value="GRF"/>
</dbReference>
<feature type="short sequence motif" description="Bipartite nuclear localization signal" evidence="4">
    <location>
        <begin position="239"/>
        <end position="249"/>
    </location>
</feature>
<dbReference type="Proteomes" id="UP001420932">
    <property type="component" value="Unassembled WGS sequence"/>
</dbReference>
<keyword evidence="5" id="KW-0805">Transcription regulation</keyword>
<comment type="function">
    <text evidence="5">Transcription activator.</text>
</comment>
<comment type="subcellular location">
    <subcellularLocation>
        <location evidence="1 4 5">Nucleus</location>
    </subcellularLocation>
</comment>
<evidence type="ECO:0000259" key="8">
    <source>
        <dbReference type="PROSITE" id="PS51667"/>
    </source>
</evidence>
<dbReference type="PROSITE" id="PS51667">
    <property type="entry name" value="WRC"/>
    <property type="match status" value="1"/>
</dbReference>
<evidence type="ECO:0000256" key="6">
    <source>
        <dbReference type="SAM" id="MobiDB-lite"/>
    </source>
</evidence>
<evidence type="ECO:0000259" key="7">
    <source>
        <dbReference type="PROSITE" id="PS51666"/>
    </source>
</evidence>
<proteinExistence type="inferred from homology"/>
<evidence type="ECO:0000313" key="10">
    <source>
        <dbReference type="Proteomes" id="UP001420932"/>
    </source>
</evidence>
<dbReference type="AlphaFoldDB" id="A0AAP0PIM9"/>
<name>A0AAP0PIM9_9MAGN</name>
<dbReference type="PROSITE" id="PS51666">
    <property type="entry name" value="QLQ"/>
    <property type="match status" value="1"/>
</dbReference>
<keyword evidence="5" id="KW-0010">Activator</keyword>
<feature type="domain" description="QLQ" evidence="7">
    <location>
        <begin position="162"/>
        <end position="197"/>
    </location>
</feature>
<feature type="region of interest" description="Disordered" evidence="6">
    <location>
        <begin position="267"/>
        <end position="294"/>
    </location>
</feature>
<dbReference type="GO" id="GO:0005524">
    <property type="term" value="F:ATP binding"/>
    <property type="evidence" value="ECO:0007669"/>
    <property type="project" value="UniProtKB-UniRule"/>
</dbReference>
<feature type="compositionally biased region" description="Low complexity" evidence="6">
    <location>
        <begin position="279"/>
        <end position="288"/>
    </location>
</feature>
<dbReference type="Pfam" id="PF08880">
    <property type="entry name" value="QLQ"/>
    <property type="match status" value="1"/>
</dbReference>
<evidence type="ECO:0000256" key="5">
    <source>
        <dbReference type="RuleBase" id="RU367127"/>
    </source>
</evidence>
<keyword evidence="3 4" id="KW-0539">Nucleus</keyword>
<keyword evidence="10" id="KW-1185">Reference proteome</keyword>
<keyword evidence="5" id="KW-0804">Transcription</keyword>
<evidence type="ECO:0000256" key="3">
    <source>
        <dbReference type="ARBA" id="ARBA00023242"/>
    </source>
</evidence>
<dbReference type="InterPro" id="IPR014978">
    <property type="entry name" value="Gln-Leu-Gln_QLQ"/>
</dbReference>
<evidence type="ECO:0000256" key="4">
    <source>
        <dbReference type="PROSITE-ProRule" id="PRU01002"/>
    </source>
</evidence>
<dbReference type="PANTHER" id="PTHR31602:SF46">
    <property type="entry name" value="GROWTH-REGULATING FACTOR 6"/>
    <property type="match status" value="1"/>
</dbReference>
<dbReference type="GO" id="GO:0005634">
    <property type="term" value="C:nucleus"/>
    <property type="evidence" value="ECO:0007669"/>
    <property type="project" value="UniProtKB-SubCell"/>
</dbReference>
<gene>
    <name evidence="9" type="ORF">Syun_011596</name>
</gene>
<protein>
    <recommendedName>
        <fullName evidence="5">Growth-regulating factor</fullName>
    </recommendedName>
</protein>
<feature type="domain" description="WRC" evidence="8">
    <location>
        <begin position="234"/>
        <end position="278"/>
    </location>
</feature>
<accession>A0AAP0PIM9</accession>
<dbReference type="GO" id="GO:0006351">
    <property type="term" value="P:DNA-templated transcription"/>
    <property type="evidence" value="ECO:0007669"/>
    <property type="project" value="UniProtKB-UniRule"/>
</dbReference>
<dbReference type="EMBL" id="JBBNAF010000005">
    <property type="protein sequence ID" value="KAK9142196.1"/>
    <property type="molecule type" value="Genomic_DNA"/>
</dbReference>
<dbReference type="GO" id="GO:0032502">
    <property type="term" value="P:developmental process"/>
    <property type="evidence" value="ECO:0007669"/>
    <property type="project" value="InterPro"/>
</dbReference>
<comment type="similarity">
    <text evidence="2 5">Belongs to the GRF family.</text>
</comment>
<dbReference type="InterPro" id="IPR014977">
    <property type="entry name" value="WRC_dom"/>
</dbReference>
<dbReference type="PANTHER" id="PTHR31602">
    <property type="entry name" value="GROWTH-REGULATING FACTOR 5"/>
    <property type="match status" value="1"/>
</dbReference>
<comment type="domain">
    <text evidence="5">The QLQ domain and WRC domain may be involved in protein-protein interaction and DNA-binding, respectively.</text>
</comment>
<organism evidence="9 10">
    <name type="scientific">Stephania yunnanensis</name>
    <dbReference type="NCBI Taxonomy" id="152371"/>
    <lineage>
        <taxon>Eukaryota</taxon>
        <taxon>Viridiplantae</taxon>
        <taxon>Streptophyta</taxon>
        <taxon>Embryophyta</taxon>
        <taxon>Tracheophyta</taxon>
        <taxon>Spermatophyta</taxon>
        <taxon>Magnoliopsida</taxon>
        <taxon>Ranunculales</taxon>
        <taxon>Menispermaceae</taxon>
        <taxon>Menispermoideae</taxon>
        <taxon>Cissampelideae</taxon>
        <taxon>Stephania</taxon>
    </lineage>
</organism>
<evidence type="ECO:0000313" key="9">
    <source>
        <dbReference type="EMBL" id="KAK9142196.1"/>
    </source>
</evidence>
<evidence type="ECO:0000256" key="1">
    <source>
        <dbReference type="ARBA" id="ARBA00004123"/>
    </source>
</evidence>
<comment type="caution">
    <text evidence="9">The sequence shown here is derived from an EMBL/GenBank/DDBJ whole genome shotgun (WGS) entry which is preliminary data.</text>
</comment>
<dbReference type="Pfam" id="PF08879">
    <property type="entry name" value="WRC"/>
    <property type="match status" value="1"/>
</dbReference>
<sequence>MHPKKSQTHPLLYALCFHSEFHCLLIPTHPFCFWVSVKMAETTATKAAAVLQWQWQWQSQCQCQLSCREATGGISALTQREREREREVVSERGGIIFQYHHQTPPFALLYYFIYAGKILQPTQTPLHTYHIHRPHFASLPSSMMSSGSSSSSTTTARPNWPPFTATQWQELEHQALIFKHMVAGVPIPPDLLFPLRRNNNLLDSNTTFTSRLFPHHHQPLSWGCFQMGLGRKIDPEPGRCRRTDGKKWRCSKEAFPDSKYCERHMHRGRNRSRKPVEVTTTSSSSSTSVNNAAIPTPILTPSPSFYSGTSTTSTNFNNALSSVASHHDHQNLHQRQHHHQYPYYNTASPLHHSFIYPHCSSSRPPGNTSSSSSLGIGIGFSSQNVENSNIHLGLDSVSYSQPDKDYRDRHYYNGLKDEVLDERAFFPEASSGALRSINNNTTDNEDDDPWRFTPLRMSNSTSSSLTQQKERNCFDLQSGHSQFFPDFSKNQHHEQPCFVLGTDFKSVRDHERAEEGPHHHHQRPLRHFFDEWPPKSSKDALFSTTTTATQLSISMPCSDYPLSSRK</sequence>
<dbReference type="GO" id="GO:0006355">
    <property type="term" value="P:regulation of DNA-templated transcription"/>
    <property type="evidence" value="ECO:0007669"/>
    <property type="project" value="InterPro"/>
</dbReference>
<dbReference type="SMART" id="SM00951">
    <property type="entry name" value="QLQ"/>
    <property type="match status" value="1"/>
</dbReference>
<feature type="short sequence motif" description="Bipartite nuclear localization signal" evidence="4">
    <location>
        <begin position="267"/>
        <end position="274"/>
    </location>
</feature>
<reference evidence="9 10" key="1">
    <citation type="submission" date="2024-01" db="EMBL/GenBank/DDBJ databases">
        <title>Genome assemblies of Stephania.</title>
        <authorList>
            <person name="Yang L."/>
        </authorList>
    </citation>
    <scope>NUCLEOTIDE SEQUENCE [LARGE SCALE GENOMIC DNA]</scope>
    <source>
        <strain evidence="9">YNDBR</strain>
        <tissue evidence="9">Leaf</tissue>
    </source>
</reference>